<dbReference type="GO" id="GO:0003725">
    <property type="term" value="F:double-stranded RNA binding"/>
    <property type="evidence" value="ECO:0007669"/>
    <property type="project" value="TreeGrafter"/>
</dbReference>
<dbReference type="GO" id="GO:0030422">
    <property type="term" value="P:siRNA processing"/>
    <property type="evidence" value="ECO:0007669"/>
    <property type="project" value="TreeGrafter"/>
</dbReference>
<name>A0A2P1DMA8_NEZVI</name>
<dbReference type="Gene3D" id="3.30.160.20">
    <property type="match status" value="3"/>
</dbReference>
<dbReference type="GO" id="GO:0070578">
    <property type="term" value="C:RISC-loading complex"/>
    <property type="evidence" value="ECO:0007669"/>
    <property type="project" value="TreeGrafter"/>
</dbReference>
<feature type="domain" description="DRBM" evidence="3">
    <location>
        <begin position="93"/>
        <end position="161"/>
    </location>
</feature>
<dbReference type="EMBL" id="MG225454">
    <property type="protein sequence ID" value="AVK59465.1"/>
    <property type="molecule type" value="mRNA"/>
</dbReference>
<dbReference type="GO" id="GO:0005737">
    <property type="term" value="C:cytoplasm"/>
    <property type="evidence" value="ECO:0007669"/>
    <property type="project" value="TreeGrafter"/>
</dbReference>
<dbReference type="GO" id="GO:0070920">
    <property type="term" value="P:regulation of regulatory ncRNA processing"/>
    <property type="evidence" value="ECO:0007669"/>
    <property type="project" value="TreeGrafter"/>
</dbReference>
<feature type="domain" description="DRBM" evidence="3">
    <location>
        <begin position="5"/>
        <end position="72"/>
    </location>
</feature>
<organism evidence="4">
    <name type="scientific">Nezara viridula</name>
    <name type="common">Southern green stink bug</name>
    <name type="synonym">Cimex viridulus</name>
    <dbReference type="NCBI Taxonomy" id="85310"/>
    <lineage>
        <taxon>Eukaryota</taxon>
        <taxon>Metazoa</taxon>
        <taxon>Ecdysozoa</taxon>
        <taxon>Arthropoda</taxon>
        <taxon>Hexapoda</taxon>
        <taxon>Insecta</taxon>
        <taxon>Pterygota</taxon>
        <taxon>Neoptera</taxon>
        <taxon>Paraneoptera</taxon>
        <taxon>Hemiptera</taxon>
        <taxon>Heteroptera</taxon>
        <taxon>Panheteroptera</taxon>
        <taxon>Pentatomomorpha</taxon>
        <taxon>Pentatomoidea</taxon>
        <taxon>Pentatomidae</taxon>
        <taxon>Pentatominae</taxon>
        <taxon>Nezara</taxon>
    </lineage>
</organism>
<evidence type="ECO:0000256" key="2">
    <source>
        <dbReference type="PROSITE-ProRule" id="PRU00266"/>
    </source>
</evidence>
<dbReference type="InterPro" id="IPR014720">
    <property type="entry name" value="dsRBD_dom"/>
</dbReference>
<feature type="domain" description="DRBM" evidence="3">
    <location>
        <begin position="229"/>
        <end position="309"/>
    </location>
</feature>
<proteinExistence type="evidence at transcript level"/>
<protein>
    <submittedName>
        <fullName evidence="4">R2D2-PAb</fullName>
    </submittedName>
</protein>
<dbReference type="SUPFAM" id="SSF54768">
    <property type="entry name" value="dsRNA-binding domain-like"/>
    <property type="match status" value="3"/>
</dbReference>
<dbReference type="GO" id="GO:0016442">
    <property type="term" value="C:RISC complex"/>
    <property type="evidence" value="ECO:0007669"/>
    <property type="project" value="TreeGrafter"/>
</dbReference>
<reference evidence="4" key="1">
    <citation type="submission" date="2017-10" db="EMBL/GenBank/DDBJ databases">
        <title>Identification and comparison of key RNA interference machinery from the agricultural insect pests Diabrotica virgifera virgifera, Spodoptera frugiperda, and Nezara viridula.</title>
        <authorList>
            <person name="Davis-Vogel C.A."/>
            <person name="Van Hemert J.L."/>
            <person name="Sethi A."/>
            <person name="Nelson M.E."/>
            <person name="Sashital D.G."/>
        </authorList>
    </citation>
    <scope>NUCLEOTIDE SEQUENCE</scope>
</reference>
<accession>A0A2P1DMA8</accession>
<dbReference type="PANTHER" id="PTHR46205">
    <property type="entry name" value="LOQUACIOUS, ISOFORM B"/>
    <property type="match status" value="1"/>
</dbReference>
<dbReference type="InterPro" id="IPR051247">
    <property type="entry name" value="RLC_Component"/>
</dbReference>
<dbReference type="OrthoDB" id="5961559at2759"/>
<evidence type="ECO:0000256" key="1">
    <source>
        <dbReference type="ARBA" id="ARBA00022884"/>
    </source>
</evidence>
<evidence type="ECO:0000259" key="3">
    <source>
        <dbReference type="PROSITE" id="PS50137"/>
    </source>
</evidence>
<dbReference type="GO" id="GO:0035197">
    <property type="term" value="F:siRNA binding"/>
    <property type="evidence" value="ECO:0007669"/>
    <property type="project" value="TreeGrafter"/>
</dbReference>
<dbReference type="GO" id="GO:0005634">
    <property type="term" value="C:nucleus"/>
    <property type="evidence" value="ECO:0007669"/>
    <property type="project" value="TreeGrafter"/>
</dbReference>
<dbReference type="PANTHER" id="PTHR46205:SF3">
    <property type="entry name" value="LOQUACIOUS, ISOFORM B"/>
    <property type="match status" value="1"/>
</dbReference>
<dbReference type="Pfam" id="PF00035">
    <property type="entry name" value="dsrm"/>
    <property type="match status" value="2"/>
</dbReference>
<dbReference type="CDD" id="cd19862">
    <property type="entry name" value="DSRM_PRKRA-like_rpt1"/>
    <property type="match status" value="1"/>
</dbReference>
<dbReference type="AlphaFoldDB" id="A0A2P1DMA8"/>
<keyword evidence="1 2" id="KW-0694">RNA-binding</keyword>
<sequence>MSSKTPISLLQEYLVKEGILPCYQLIDCESGTHEPCFSYEVKAKGLIAIGKGRSKKEAKQEAAKKLLLQLNGEAIWKKEIPIISPHVPSVKGNAIGALQEYCVQHRISYPQYEYISADVDLTPQVFVVRCTVLTHSAEGKASTKQQAKHIAAQAVLSMLQKVEENVIDMSSNIVKEKKELTVTTYDKTSEAFQKTLNERPLTSTNTMKNLLDFADYFKKEIGSRSPALTSLKNIDELIEAHNDPEGLFRLIMDQLGYEFKFEFLNSKDSGDCLCSLLVKKMSINCIGAGKSKNDAQKEAAINALKVLVVMSKS</sequence>
<dbReference type="PROSITE" id="PS50137">
    <property type="entry name" value="DS_RBD"/>
    <property type="match status" value="3"/>
</dbReference>
<evidence type="ECO:0000313" key="4">
    <source>
        <dbReference type="EMBL" id="AVK59465.1"/>
    </source>
</evidence>
<dbReference type="SMART" id="SM00358">
    <property type="entry name" value="DSRM"/>
    <property type="match status" value="2"/>
</dbReference>